<dbReference type="HAMAP" id="MF_00151">
    <property type="entry name" value="PPAT_bact"/>
    <property type="match status" value="1"/>
</dbReference>
<dbReference type="InterPro" id="IPR014729">
    <property type="entry name" value="Rossmann-like_a/b/a_fold"/>
</dbReference>
<proteinExistence type="inferred from homology"/>
<evidence type="ECO:0000256" key="6">
    <source>
        <dbReference type="ARBA" id="ARBA00022741"/>
    </source>
</evidence>
<dbReference type="EC" id="2.7.7.3" evidence="1"/>
<dbReference type="InterPro" id="IPR004821">
    <property type="entry name" value="Cyt_trans-like"/>
</dbReference>
<dbReference type="GO" id="GO:0005524">
    <property type="term" value="F:ATP binding"/>
    <property type="evidence" value="ECO:0007669"/>
    <property type="project" value="UniProtKB-KW"/>
</dbReference>
<dbReference type="EMBL" id="UOGD01000132">
    <property type="protein sequence ID" value="VAX19247.1"/>
    <property type="molecule type" value="Genomic_DNA"/>
</dbReference>
<evidence type="ECO:0000259" key="11">
    <source>
        <dbReference type="Pfam" id="PF01467"/>
    </source>
</evidence>
<dbReference type="PANTHER" id="PTHR21342">
    <property type="entry name" value="PHOSPHOPANTETHEINE ADENYLYLTRANSFERASE"/>
    <property type="match status" value="1"/>
</dbReference>
<dbReference type="AlphaFoldDB" id="A0A3B1CRC7"/>
<evidence type="ECO:0000256" key="5">
    <source>
        <dbReference type="ARBA" id="ARBA00022695"/>
    </source>
</evidence>
<dbReference type="NCBIfam" id="TIGR01510">
    <property type="entry name" value="coaD_prev_kdtB"/>
    <property type="match status" value="1"/>
</dbReference>
<reference evidence="12" key="1">
    <citation type="submission" date="2018-06" db="EMBL/GenBank/DDBJ databases">
        <authorList>
            <person name="Zhirakovskaya E."/>
        </authorList>
    </citation>
    <scope>NUCLEOTIDE SEQUENCE</scope>
</reference>
<comment type="catalytic activity">
    <reaction evidence="10">
        <text>(R)-4'-phosphopantetheine + ATP + H(+) = 3'-dephospho-CoA + diphosphate</text>
        <dbReference type="Rhea" id="RHEA:19801"/>
        <dbReference type="ChEBI" id="CHEBI:15378"/>
        <dbReference type="ChEBI" id="CHEBI:30616"/>
        <dbReference type="ChEBI" id="CHEBI:33019"/>
        <dbReference type="ChEBI" id="CHEBI:57328"/>
        <dbReference type="ChEBI" id="CHEBI:61723"/>
        <dbReference type="EC" id="2.7.7.3"/>
    </reaction>
</comment>
<keyword evidence="7" id="KW-0067">ATP-binding</keyword>
<keyword evidence="5 12" id="KW-0548">Nucleotidyltransferase</keyword>
<evidence type="ECO:0000256" key="9">
    <source>
        <dbReference type="ARBA" id="ARBA00022993"/>
    </source>
</evidence>
<feature type="domain" description="Cytidyltransferase-like" evidence="11">
    <location>
        <begin position="5"/>
        <end position="133"/>
    </location>
</feature>
<dbReference type="PANTHER" id="PTHR21342:SF1">
    <property type="entry name" value="PHOSPHOPANTETHEINE ADENYLYLTRANSFERASE"/>
    <property type="match status" value="1"/>
</dbReference>
<evidence type="ECO:0000256" key="3">
    <source>
        <dbReference type="ARBA" id="ARBA00022490"/>
    </source>
</evidence>
<dbReference type="CDD" id="cd02163">
    <property type="entry name" value="PPAT"/>
    <property type="match status" value="1"/>
</dbReference>
<evidence type="ECO:0000256" key="7">
    <source>
        <dbReference type="ARBA" id="ARBA00022840"/>
    </source>
</evidence>
<name>A0A3B1CRC7_9ZZZZ</name>
<organism evidence="12">
    <name type="scientific">hydrothermal vent metagenome</name>
    <dbReference type="NCBI Taxonomy" id="652676"/>
    <lineage>
        <taxon>unclassified sequences</taxon>
        <taxon>metagenomes</taxon>
        <taxon>ecological metagenomes</taxon>
    </lineage>
</organism>
<evidence type="ECO:0000256" key="10">
    <source>
        <dbReference type="ARBA" id="ARBA00029346"/>
    </source>
</evidence>
<dbReference type="GO" id="GO:0015937">
    <property type="term" value="P:coenzyme A biosynthetic process"/>
    <property type="evidence" value="ECO:0007669"/>
    <property type="project" value="UniProtKB-KW"/>
</dbReference>
<evidence type="ECO:0000256" key="4">
    <source>
        <dbReference type="ARBA" id="ARBA00022679"/>
    </source>
</evidence>
<dbReference type="PRINTS" id="PR01020">
    <property type="entry name" value="LPSBIOSNTHSS"/>
</dbReference>
<keyword evidence="6" id="KW-0547">Nucleotide-binding</keyword>
<keyword evidence="9" id="KW-0173">Coenzyme A biosynthesis</keyword>
<evidence type="ECO:0000256" key="8">
    <source>
        <dbReference type="ARBA" id="ARBA00022842"/>
    </source>
</evidence>
<protein>
    <recommendedName>
        <fullName evidence="2">Phosphopantetheine adenylyltransferase</fullName>
        <ecNumber evidence="1">2.7.7.3</ecNumber>
    </recommendedName>
</protein>
<evidence type="ECO:0000256" key="2">
    <source>
        <dbReference type="ARBA" id="ARBA00013868"/>
    </source>
</evidence>
<keyword evidence="4 12" id="KW-0808">Transferase</keyword>
<sequence length="175" mass="20134">MKRVIYPGTFDPVTNGHIDVIKRAVDLFDEVVVTVAKNPSKNSLFTVDERLTMLNECLKDLKTVFVDSFDGLIVDHAKEVGAIGIIRGLRAISDFEYEFQMALMNRKLDEDLRTIFLMPHEKYTYLNSTIVRNLSQFDGDVSDFVPPIVVKMLEEKNKINFQNGVKKKQDLREDF</sequence>
<keyword evidence="8" id="KW-0460">Magnesium</keyword>
<evidence type="ECO:0000256" key="1">
    <source>
        <dbReference type="ARBA" id="ARBA00012392"/>
    </source>
</evidence>
<dbReference type="SUPFAM" id="SSF52374">
    <property type="entry name" value="Nucleotidylyl transferase"/>
    <property type="match status" value="1"/>
</dbReference>
<keyword evidence="3" id="KW-0963">Cytoplasm</keyword>
<dbReference type="NCBIfam" id="TIGR00125">
    <property type="entry name" value="cyt_tran_rel"/>
    <property type="match status" value="1"/>
</dbReference>
<gene>
    <name evidence="12" type="ORF">MNBD_IGNAVI01-1703</name>
</gene>
<dbReference type="GO" id="GO:0004595">
    <property type="term" value="F:pantetheine-phosphate adenylyltransferase activity"/>
    <property type="evidence" value="ECO:0007669"/>
    <property type="project" value="UniProtKB-EC"/>
</dbReference>
<evidence type="ECO:0000313" key="12">
    <source>
        <dbReference type="EMBL" id="VAX19247.1"/>
    </source>
</evidence>
<dbReference type="Pfam" id="PF01467">
    <property type="entry name" value="CTP_transf_like"/>
    <property type="match status" value="1"/>
</dbReference>
<dbReference type="InterPro" id="IPR001980">
    <property type="entry name" value="PPAT"/>
</dbReference>
<accession>A0A3B1CRC7</accession>
<dbReference type="Gene3D" id="3.40.50.620">
    <property type="entry name" value="HUPs"/>
    <property type="match status" value="1"/>
</dbReference>